<comment type="caution">
    <text evidence="1">The sequence shown here is derived from an EMBL/GenBank/DDBJ whole genome shotgun (WGS) entry which is preliminary data.</text>
</comment>
<accession>A0ABW8Q5I5</accession>
<name>A0ABW8Q5I5_9NEIS</name>
<gene>
    <name evidence="1" type="ORF">ACI43T_10205</name>
</gene>
<evidence type="ECO:0000313" key="2">
    <source>
        <dbReference type="Proteomes" id="UP001621964"/>
    </source>
</evidence>
<dbReference type="InterPro" id="IPR014859">
    <property type="entry name" value="Phage_TAC_4"/>
</dbReference>
<evidence type="ECO:0000313" key="1">
    <source>
        <dbReference type="EMBL" id="MFK7642853.1"/>
    </source>
</evidence>
<keyword evidence="2" id="KW-1185">Reference proteome</keyword>
<dbReference type="Proteomes" id="UP001621964">
    <property type="component" value="Unassembled WGS sequence"/>
</dbReference>
<organism evidence="1 2">
    <name type="scientific">Neisseria oralis</name>
    <dbReference type="NCBI Taxonomy" id="1107316"/>
    <lineage>
        <taxon>Bacteria</taxon>
        <taxon>Pseudomonadati</taxon>
        <taxon>Pseudomonadota</taxon>
        <taxon>Betaproteobacteria</taxon>
        <taxon>Neisseriales</taxon>
        <taxon>Neisseriaceae</taxon>
        <taxon>Neisseria</taxon>
    </lineage>
</organism>
<dbReference type="Pfam" id="PF08748">
    <property type="entry name" value="Phage_TAC_4"/>
    <property type="match status" value="1"/>
</dbReference>
<protein>
    <submittedName>
        <fullName evidence="1">Phage tail assembly chaperone</fullName>
    </submittedName>
</protein>
<proteinExistence type="predicted"/>
<dbReference type="RefSeq" id="WP_039850952.1">
    <property type="nucleotide sequence ID" value="NZ_JBJGEB010000012.1"/>
</dbReference>
<dbReference type="EMBL" id="JBJGEB010000012">
    <property type="protein sequence ID" value="MFK7642853.1"/>
    <property type="molecule type" value="Genomic_DNA"/>
</dbReference>
<sequence length="103" mass="11682">MAKLSLKPDATFRHIVKIPVPGSEPADVEFEFKQRGNKAMQQFTEKHVDGWNADTVLDCAVGWNLEDTFDKENVELMLDAYPMSVFAIVKGYIDEVYNAREGN</sequence>
<reference evidence="1 2" key="1">
    <citation type="submission" date="2024-11" db="EMBL/GenBank/DDBJ databases">
        <authorList>
            <person name="Mikucki A.G."/>
            <person name="Kahler C.M."/>
        </authorList>
    </citation>
    <scope>NUCLEOTIDE SEQUENCE [LARGE SCALE GENOMIC DNA]</scope>
    <source>
        <strain evidence="1 2">EXNM717</strain>
    </source>
</reference>